<feature type="region of interest" description="Disordered" evidence="2">
    <location>
        <begin position="265"/>
        <end position="288"/>
    </location>
</feature>
<sequence length="368" mass="39201">MVRTGEGTAEPAPARVAVCTLSSRELVGPLARLPGVALAGTLMTANLGIEEIVRALARDHTVRGLLVCGRDSPRFQAGQSLVALFRRGLRPGSARIPGATGHLPVLRSVTRREVEEVRARVELVDLRGERDPLELSTAVAALLSAVRDTTAGDRLPAGGPDSGAAPYAPPLPAFGLLHPVGRRKPLENGIDGFVVITVDRARGRIRLRHYGSDVTPRHEMQGTRGETMLLGLLEAGVIEDPAHAGYLGGELAKAETALRLGLHYEQDLPLRPPGRPPRRGRPRTTGKERTTVADVPALEEFLTLVARTLGARGTALDPHTPLGEQLAVDSVRIIELTVVLEEELGAELPDDADVARATPADLYKALMG</sequence>
<evidence type="ECO:0000313" key="4">
    <source>
        <dbReference type="EMBL" id="RKN65837.1"/>
    </source>
</evidence>
<evidence type="ECO:0000256" key="2">
    <source>
        <dbReference type="SAM" id="MobiDB-lite"/>
    </source>
</evidence>
<dbReference type="Pfam" id="PF00550">
    <property type="entry name" value="PP-binding"/>
    <property type="match status" value="1"/>
</dbReference>
<reference evidence="4 5" key="1">
    <citation type="journal article" date="2015" name="Antonie Van Leeuwenhoek">
        <title>Streptomyces klenkii sp. nov., isolated from deep marine sediment.</title>
        <authorList>
            <person name="Veyisoglu A."/>
            <person name="Sahin N."/>
        </authorList>
    </citation>
    <scope>NUCLEOTIDE SEQUENCE [LARGE SCALE GENOMIC DNA]</scope>
    <source>
        <strain evidence="4 5">KCTC 29202</strain>
    </source>
</reference>
<dbReference type="RefSeq" id="WP_120757564.1">
    <property type="nucleotide sequence ID" value="NZ_RBAM01000010.1"/>
</dbReference>
<proteinExistence type="predicted"/>
<evidence type="ECO:0000256" key="1">
    <source>
        <dbReference type="ARBA" id="ARBA00022679"/>
    </source>
</evidence>
<keyword evidence="5" id="KW-1185">Reference proteome</keyword>
<dbReference type="GO" id="GO:0016740">
    <property type="term" value="F:transferase activity"/>
    <property type="evidence" value="ECO:0007669"/>
    <property type="project" value="UniProtKB-KW"/>
</dbReference>
<dbReference type="EMBL" id="RBAM01000010">
    <property type="protein sequence ID" value="RKN65837.1"/>
    <property type="molecule type" value="Genomic_DNA"/>
</dbReference>
<dbReference type="Gene3D" id="1.10.1200.10">
    <property type="entry name" value="ACP-like"/>
    <property type="match status" value="1"/>
</dbReference>
<evidence type="ECO:0000259" key="3">
    <source>
        <dbReference type="PROSITE" id="PS50075"/>
    </source>
</evidence>
<dbReference type="Proteomes" id="UP000270343">
    <property type="component" value="Unassembled WGS sequence"/>
</dbReference>
<dbReference type="InterPro" id="IPR025595">
    <property type="entry name" value="PterinBD-DUF4346"/>
</dbReference>
<protein>
    <recommendedName>
        <fullName evidence="3">Carrier domain-containing protein</fullName>
    </recommendedName>
</protein>
<dbReference type="AlphaFoldDB" id="A0A3B0B3Q5"/>
<feature type="domain" description="Carrier" evidence="3">
    <location>
        <begin position="295"/>
        <end position="368"/>
    </location>
</feature>
<evidence type="ECO:0000313" key="5">
    <source>
        <dbReference type="Proteomes" id="UP000270343"/>
    </source>
</evidence>
<dbReference type="SUPFAM" id="SSF47336">
    <property type="entry name" value="ACP-like"/>
    <property type="match status" value="1"/>
</dbReference>
<dbReference type="InterPro" id="IPR036736">
    <property type="entry name" value="ACP-like_sf"/>
</dbReference>
<dbReference type="Pfam" id="PF04208">
    <property type="entry name" value="MtrA"/>
    <property type="match status" value="1"/>
</dbReference>
<organism evidence="4 5">
    <name type="scientific">Streptomyces klenkii</name>
    <dbReference type="NCBI Taxonomy" id="1420899"/>
    <lineage>
        <taxon>Bacteria</taxon>
        <taxon>Bacillati</taxon>
        <taxon>Actinomycetota</taxon>
        <taxon>Actinomycetes</taxon>
        <taxon>Kitasatosporales</taxon>
        <taxon>Streptomycetaceae</taxon>
        <taxon>Streptomyces</taxon>
    </lineage>
</organism>
<comment type="caution">
    <text evidence="4">The sequence shown here is derived from an EMBL/GenBank/DDBJ whole genome shotgun (WGS) entry which is preliminary data.</text>
</comment>
<dbReference type="PROSITE" id="PS50075">
    <property type="entry name" value="CARRIER"/>
    <property type="match status" value="1"/>
</dbReference>
<name>A0A3B0B3Q5_9ACTN</name>
<dbReference type="InterPro" id="IPR030688">
    <property type="entry name" value="MeTrfase_MtrA/MtxA"/>
</dbReference>
<gene>
    <name evidence="4" type="ORF">D7231_23735</name>
</gene>
<accession>A0A3B0B3Q5</accession>
<dbReference type="InterPro" id="IPR009081">
    <property type="entry name" value="PP-bd_ACP"/>
</dbReference>
<keyword evidence="1" id="KW-0808">Transferase</keyword>
<dbReference type="OrthoDB" id="4029442at2"/>
<dbReference type="Pfam" id="PF14251">
    <property type="entry name" value="PterinBD-DUF4346"/>
    <property type="match status" value="1"/>
</dbReference>